<accession>A0AA86NQ61</accession>
<protein>
    <submittedName>
        <fullName evidence="2">Hypothetical_protein</fullName>
    </submittedName>
</protein>
<evidence type="ECO:0000313" key="3">
    <source>
        <dbReference type="Proteomes" id="UP001642409"/>
    </source>
</evidence>
<dbReference type="Proteomes" id="UP001642409">
    <property type="component" value="Unassembled WGS sequence"/>
</dbReference>
<gene>
    <name evidence="1" type="ORF">HINF_LOCUS10883</name>
    <name evidence="2" type="ORF">HINF_LOCUS6150</name>
</gene>
<evidence type="ECO:0000313" key="1">
    <source>
        <dbReference type="EMBL" id="CAI9923238.1"/>
    </source>
</evidence>
<keyword evidence="3" id="KW-1185">Reference proteome</keyword>
<proteinExistence type="predicted"/>
<evidence type="ECO:0000313" key="2">
    <source>
        <dbReference type="EMBL" id="CAL5980393.1"/>
    </source>
</evidence>
<dbReference type="EMBL" id="CATOUU010000279">
    <property type="protein sequence ID" value="CAI9923238.1"/>
    <property type="molecule type" value="Genomic_DNA"/>
</dbReference>
<dbReference type="AlphaFoldDB" id="A0AA86NQ61"/>
<organism evidence="1">
    <name type="scientific">Hexamita inflata</name>
    <dbReference type="NCBI Taxonomy" id="28002"/>
    <lineage>
        <taxon>Eukaryota</taxon>
        <taxon>Metamonada</taxon>
        <taxon>Diplomonadida</taxon>
        <taxon>Hexamitidae</taxon>
        <taxon>Hexamitinae</taxon>
        <taxon>Hexamita</taxon>
    </lineage>
</organism>
<reference evidence="1" key="1">
    <citation type="submission" date="2023-06" db="EMBL/GenBank/DDBJ databases">
        <authorList>
            <person name="Kurt Z."/>
        </authorList>
    </citation>
    <scope>NUCLEOTIDE SEQUENCE</scope>
</reference>
<name>A0AA86NQ61_9EUKA</name>
<dbReference type="EMBL" id="CAXDID020000012">
    <property type="protein sequence ID" value="CAL5980393.1"/>
    <property type="molecule type" value="Genomic_DNA"/>
</dbReference>
<comment type="caution">
    <text evidence="1">The sequence shown here is derived from an EMBL/GenBank/DDBJ whole genome shotgun (WGS) entry which is preliminary data.</text>
</comment>
<sequence>MGSSMCQSSEYDSSTLQLDVVHLNNVLKCPNNSFAEDIQESKDMNYQQFLENYTVRKISKKSLDSHNSYYVQQIHAISNESNERACQHDETQFNTDEESGVYLLEISISNENLQ</sequence>
<reference evidence="2 3" key="2">
    <citation type="submission" date="2024-07" db="EMBL/GenBank/DDBJ databases">
        <authorList>
            <person name="Akdeniz Z."/>
        </authorList>
    </citation>
    <scope>NUCLEOTIDE SEQUENCE [LARGE SCALE GENOMIC DNA]</scope>
</reference>